<dbReference type="Proteomes" id="UP000824120">
    <property type="component" value="Chromosome 12"/>
</dbReference>
<dbReference type="AlphaFoldDB" id="A0A9J5W4J0"/>
<accession>A0A9J5W4J0</accession>
<evidence type="ECO:0000313" key="1">
    <source>
        <dbReference type="EMBL" id="KAG5570303.1"/>
    </source>
</evidence>
<gene>
    <name evidence="1" type="ORF">H5410_060069</name>
</gene>
<reference evidence="1 2" key="1">
    <citation type="submission" date="2020-09" db="EMBL/GenBank/DDBJ databases">
        <title>De no assembly of potato wild relative species, Solanum commersonii.</title>
        <authorList>
            <person name="Cho K."/>
        </authorList>
    </citation>
    <scope>NUCLEOTIDE SEQUENCE [LARGE SCALE GENOMIC DNA]</scope>
    <source>
        <strain evidence="1">LZ3.2</strain>
        <tissue evidence="1">Leaf</tissue>
    </source>
</reference>
<name>A0A9J5W4J0_SOLCO</name>
<proteinExistence type="predicted"/>
<evidence type="ECO:0000313" key="2">
    <source>
        <dbReference type="Proteomes" id="UP000824120"/>
    </source>
</evidence>
<organism evidence="1 2">
    <name type="scientific">Solanum commersonii</name>
    <name type="common">Commerson's wild potato</name>
    <name type="synonym">Commerson's nightshade</name>
    <dbReference type="NCBI Taxonomy" id="4109"/>
    <lineage>
        <taxon>Eukaryota</taxon>
        <taxon>Viridiplantae</taxon>
        <taxon>Streptophyta</taxon>
        <taxon>Embryophyta</taxon>
        <taxon>Tracheophyta</taxon>
        <taxon>Spermatophyta</taxon>
        <taxon>Magnoliopsida</taxon>
        <taxon>eudicotyledons</taxon>
        <taxon>Gunneridae</taxon>
        <taxon>Pentapetalae</taxon>
        <taxon>asterids</taxon>
        <taxon>lamiids</taxon>
        <taxon>Solanales</taxon>
        <taxon>Solanaceae</taxon>
        <taxon>Solanoideae</taxon>
        <taxon>Solaneae</taxon>
        <taxon>Solanum</taxon>
    </lineage>
</organism>
<sequence length="176" mass="20616">MGEKIKQIKTNLKSKSQLHDSKHAELRRLEDEKIPEIEGDVGKLPKTHYICSITTAVYTYDGEEISGMPELHKAFITYKRVTKGNLFYIKFYTAPAEILYEEIKPPIQVVKIDQLMIYSNSRELRKADMDEVLQVNMNKYPDHICSKCNDEDNIIPDVHWNDQQEDAKKEKIETRR</sequence>
<comment type="caution">
    <text evidence="1">The sequence shown here is derived from an EMBL/GenBank/DDBJ whole genome shotgun (WGS) entry which is preliminary data.</text>
</comment>
<dbReference type="EMBL" id="JACXVP010000012">
    <property type="protein sequence ID" value="KAG5570303.1"/>
    <property type="molecule type" value="Genomic_DNA"/>
</dbReference>
<protein>
    <submittedName>
        <fullName evidence="1">Uncharacterized protein</fullName>
    </submittedName>
</protein>
<keyword evidence="2" id="KW-1185">Reference proteome</keyword>